<keyword evidence="7 8" id="KW-0624">Polysaccharide degradation</keyword>
<evidence type="ECO:0000256" key="9">
    <source>
        <dbReference type="RuleBase" id="RU361166"/>
    </source>
</evidence>
<evidence type="ECO:0000256" key="4">
    <source>
        <dbReference type="ARBA" id="ARBA00023001"/>
    </source>
</evidence>
<evidence type="ECO:0000313" key="15">
    <source>
        <dbReference type="EMBL" id="EGC02640.1"/>
    </source>
</evidence>
<dbReference type="InterPro" id="IPR013783">
    <property type="entry name" value="Ig-like_fold"/>
</dbReference>
<feature type="region of interest" description="Disordered" evidence="10">
    <location>
        <begin position="809"/>
        <end position="861"/>
    </location>
</feature>
<keyword evidence="16" id="KW-1185">Reference proteome</keyword>
<dbReference type="InterPro" id="IPR001701">
    <property type="entry name" value="Glyco_hydro_9"/>
</dbReference>
<keyword evidence="5 8" id="KW-0119">Carbohydrate metabolism</keyword>
<evidence type="ECO:0000259" key="14">
    <source>
        <dbReference type="Pfam" id="PF02927"/>
    </source>
</evidence>
<dbReference type="Proteomes" id="UP000004259">
    <property type="component" value="Unassembled WGS sequence"/>
</dbReference>
<evidence type="ECO:0000256" key="5">
    <source>
        <dbReference type="ARBA" id="ARBA00023277"/>
    </source>
</evidence>
<feature type="compositionally biased region" description="Basic and acidic residues" evidence="10">
    <location>
        <begin position="829"/>
        <end position="840"/>
    </location>
</feature>
<feature type="active site" evidence="8">
    <location>
        <position position="783"/>
    </location>
</feature>
<dbReference type="Gene3D" id="2.60.40.10">
    <property type="entry name" value="Immunoglobulins"/>
    <property type="match status" value="1"/>
</dbReference>
<dbReference type="EMBL" id="ADKM02000091">
    <property type="protein sequence ID" value="EGC02640.1"/>
    <property type="molecule type" value="Genomic_DNA"/>
</dbReference>
<dbReference type="Pfam" id="PF00759">
    <property type="entry name" value="Glyco_hydro_9"/>
    <property type="match status" value="1"/>
</dbReference>
<dbReference type="Gene3D" id="1.50.10.10">
    <property type="match status" value="1"/>
</dbReference>
<reference evidence="15 16" key="1">
    <citation type="submission" date="2011-02" db="EMBL/GenBank/DDBJ databases">
        <authorList>
            <person name="Nelson K.E."/>
            <person name="Sutton G."/>
            <person name="Torralba M."/>
            <person name="Durkin S."/>
            <person name="Harkins D."/>
            <person name="Montgomery R."/>
            <person name="Ziemer C."/>
            <person name="Klaassens E."/>
            <person name="Ocuiv P."/>
            <person name="Morrison M."/>
        </authorList>
    </citation>
    <scope>NUCLEOTIDE SEQUENCE [LARGE SCALE GENOMIC DNA]</scope>
    <source>
        <strain evidence="15 16">8</strain>
    </source>
</reference>
<dbReference type="OrthoDB" id="9758662at2"/>
<dbReference type="eggNOG" id="COG5297">
    <property type="taxonomic scope" value="Bacteria"/>
</dbReference>
<evidence type="ECO:0000256" key="7">
    <source>
        <dbReference type="ARBA" id="ARBA00023326"/>
    </source>
</evidence>
<evidence type="ECO:0000259" key="13">
    <source>
        <dbReference type="Pfam" id="PF02018"/>
    </source>
</evidence>
<sequence length="912" mass="99771">MSKGILKRVLSAAAAAVLTMNSTAALGVFAGQQLGQTDFDDGVGLPWHICESTTGEMDFDIADGKYKITIVNPGGASNGGEDRWDCQFRHRGLKIVSGHQYKVSYEITPSNSGKYYTKIGNLDGDVEVWHNMSNGYDLDSTWDPIPIGANETKKVEVTFTASQNIDVAEWAFHLGGDGQYTPGGCFPAGTVITFDNMSLIDLTSDENDYVFPEVWQRADILTNQVGYFAEREKKATLLCTDKDEVGFELIDESGDSVYEGKSEYFGYDEDSEDTVHILDFSDFDGSGTFHIEADNGAVSRDFKVFAKDEVSDYSAMLYDSLNYFYQNRSGIEIKEEYISSGDKSSLARAAGHTTDNAEIQQTWGYSGTSGTVDVTGGWYDAGDHGKYTVNGGLSLWMLQDLYEFFVYTGNEKIFADGSMIIPESGNGFPDLLDEARWEMEWMLKMQIDGGDYSGMAYHKAHDETWTGLGVAPADDDKKRIIKPQTTAATLNLAACAAQSARLWEDLDKEFSDKCLDAAEKAYEAAKKHPDMYAPLDESVGGGAYGDNDVTDEFYWAAMELYVSTGKDNYLKDAEKSDFYMTVPVTLGGGESVDTVGTFDWGNTAALGTFTALLNFESFDDVKKAEKSLKEAADHYLDTENAQGFGLPYGQSTLSYNDKDKGYLWGSNSFVADNAIVLAFAAVMNEDDSYTDGALQGLDYLLGRNAMDYSYVTGYGTHTTENPHHRWWSNQIDDAFPKAPCGVLSGGPNSGMQDPWVRGMGWKKGEIAPQKCYVDHVEAWCVNECTINWNASLAWLTAFSALNAEIKPGEGGKDIGVENDGGGASSTEKTTYDEEKAEENAAKSGKSAKSRSSAKDADDENGEGISSTKLVVIIVAAVAVIILIIATYVFIFEMTKLNRQSQNNNNGNNGDDK</sequence>
<keyword evidence="11" id="KW-0812">Transmembrane</keyword>
<keyword evidence="11" id="KW-1133">Transmembrane helix</keyword>
<dbReference type="InterPro" id="IPR012341">
    <property type="entry name" value="6hp_glycosidase-like_sf"/>
</dbReference>
<dbReference type="InterPro" id="IPR033126">
    <property type="entry name" value="Glyco_hydro_9_Asp/Glu_AS"/>
</dbReference>
<dbReference type="InterPro" id="IPR004197">
    <property type="entry name" value="Cellulase_Ig-like"/>
</dbReference>
<dbReference type="Pfam" id="PF02018">
    <property type="entry name" value="CBM_4_9"/>
    <property type="match status" value="1"/>
</dbReference>
<dbReference type="SUPFAM" id="SSF48208">
    <property type="entry name" value="Six-hairpin glycosidases"/>
    <property type="match status" value="1"/>
</dbReference>
<evidence type="ECO:0000256" key="8">
    <source>
        <dbReference type="PROSITE-ProRule" id="PRU10060"/>
    </source>
</evidence>
<comment type="caution">
    <text evidence="15">The sequence shown here is derived from an EMBL/GenBank/DDBJ whole genome shotgun (WGS) entry which is preliminary data.</text>
</comment>
<feature type="compositionally biased region" description="Low complexity" evidence="10">
    <location>
        <begin position="841"/>
        <end position="850"/>
    </location>
</feature>
<evidence type="ECO:0000256" key="3">
    <source>
        <dbReference type="ARBA" id="ARBA00022801"/>
    </source>
</evidence>
<dbReference type="AlphaFoldDB" id="E9SDS5"/>
<dbReference type="STRING" id="246199.CUS_7090"/>
<evidence type="ECO:0000313" key="16">
    <source>
        <dbReference type="Proteomes" id="UP000004259"/>
    </source>
</evidence>
<dbReference type="InterPro" id="IPR008928">
    <property type="entry name" value="6-hairpin_glycosidase_sf"/>
</dbReference>
<dbReference type="SUPFAM" id="SSF81296">
    <property type="entry name" value="E set domains"/>
    <property type="match status" value="1"/>
</dbReference>
<keyword evidence="2 9" id="KW-0732">Signal</keyword>
<evidence type="ECO:0000256" key="10">
    <source>
        <dbReference type="SAM" id="MobiDB-lite"/>
    </source>
</evidence>
<keyword evidence="4 9" id="KW-0136">Cellulose degradation</keyword>
<dbReference type="RefSeq" id="WP_002850623.1">
    <property type="nucleotide sequence ID" value="NZ_ADKM02000091.1"/>
</dbReference>
<dbReference type="EC" id="3.2.1.4" evidence="9"/>
<feature type="transmembrane region" description="Helical" evidence="11">
    <location>
        <begin position="869"/>
        <end position="890"/>
    </location>
</feature>
<evidence type="ECO:0000256" key="1">
    <source>
        <dbReference type="ARBA" id="ARBA00007072"/>
    </source>
</evidence>
<evidence type="ECO:0000256" key="11">
    <source>
        <dbReference type="SAM" id="Phobius"/>
    </source>
</evidence>
<organism evidence="15 16">
    <name type="scientific">Ruminococcus albus 8</name>
    <dbReference type="NCBI Taxonomy" id="246199"/>
    <lineage>
        <taxon>Bacteria</taxon>
        <taxon>Bacillati</taxon>
        <taxon>Bacillota</taxon>
        <taxon>Clostridia</taxon>
        <taxon>Eubacteriales</taxon>
        <taxon>Oscillospiraceae</taxon>
        <taxon>Ruminococcus</taxon>
    </lineage>
</organism>
<feature type="domain" description="Glycoside hydrolase family 9" evidence="12">
    <location>
        <begin position="313"/>
        <end position="795"/>
    </location>
</feature>
<dbReference type="InterPro" id="IPR008979">
    <property type="entry name" value="Galactose-bd-like_sf"/>
</dbReference>
<keyword evidence="6 8" id="KW-0326">Glycosidase</keyword>
<name>E9SDS5_RUMAL</name>
<protein>
    <recommendedName>
        <fullName evidence="9">Endoglucanase</fullName>
        <ecNumber evidence="9">3.2.1.4</ecNumber>
    </recommendedName>
</protein>
<dbReference type="GO" id="GO:0030245">
    <property type="term" value="P:cellulose catabolic process"/>
    <property type="evidence" value="ECO:0007669"/>
    <property type="project" value="UniProtKB-KW"/>
</dbReference>
<dbReference type="PROSITE" id="PS00698">
    <property type="entry name" value="GH9_3"/>
    <property type="match status" value="1"/>
</dbReference>
<proteinExistence type="inferred from homology"/>
<accession>E9SDS5</accession>
<comment type="catalytic activity">
    <reaction evidence="9">
        <text>Endohydrolysis of (1-&gt;4)-beta-D-glucosidic linkages in cellulose, lichenin and cereal beta-D-glucans.</text>
        <dbReference type="EC" id="3.2.1.4"/>
    </reaction>
</comment>
<dbReference type="GO" id="GO:0008810">
    <property type="term" value="F:cellulase activity"/>
    <property type="evidence" value="ECO:0007669"/>
    <property type="project" value="UniProtKB-EC"/>
</dbReference>
<keyword evidence="11" id="KW-0472">Membrane</keyword>
<dbReference type="SUPFAM" id="SSF49785">
    <property type="entry name" value="Galactose-binding domain-like"/>
    <property type="match status" value="1"/>
</dbReference>
<feature type="active site" evidence="8">
    <location>
        <position position="774"/>
    </location>
</feature>
<evidence type="ECO:0000256" key="6">
    <source>
        <dbReference type="ARBA" id="ARBA00023295"/>
    </source>
</evidence>
<dbReference type="PANTHER" id="PTHR22298">
    <property type="entry name" value="ENDO-1,4-BETA-GLUCANASE"/>
    <property type="match status" value="1"/>
</dbReference>
<evidence type="ECO:0000256" key="2">
    <source>
        <dbReference type="ARBA" id="ARBA00022729"/>
    </source>
</evidence>
<dbReference type="InterPro" id="IPR003305">
    <property type="entry name" value="CenC_carb-bd"/>
</dbReference>
<feature type="signal peptide" evidence="9">
    <location>
        <begin position="1"/>
        <end position="24"/>
    </location>
</feature>
<evidence type="ECO:0000259" key="12">
    <source>
        <dbReference type="Pfam" id="PF00759"/>
    </source>
</evidence>
<dbReference type="Gene3D" id="2.60.120.260">
    <property type="entry name" value="Galactose-binding domain-like"/>
    <property type="match status" value="1"/>
</dbReference>
<dbReference type="Pfam" id="PF02927">
    <property type="entry name" value="CelD_N"/>
    <property type="match status" value="1"/>
</dbReference>
<gene>
    <name evidence="15" type="ORF">CUS_7090</name>
</gene>
<feature type="domain" description="Cellulase Ig-like" evidence="14">
    <location>
        <begin position="218"/>
        <end position="295"/>
    </location>
</feature>
<feature type="chain" id="PRO_5005128628" description="Endoglucanase" evidence="9">
    <location>
        <begin position="25"/>
        <end position="912"/>
    </location>
</feature>
<dbReference type="InterPro" id="IPR014756">
    <property type="entry name" value="Ig_E-set"/>
</dbReference>
<keyword evidence="3 8" id="KW-0378">Hydrolase</keyword>
<feature type="domain" description="CBM-cenC" evidence="13">
    <location>
        <begin position="36"/>
        <end position="175"/>
    </location>
</feature>
<comment type="similarity">
    <text evidence="1 8 9">Belongs to the glycosyl hydrolase 9 (cellulase E) family.</text>
</comment>
<dbReference type="CDD" id="cd02850">
    <property type="entry name" value="E_set_Cellulase_N"/>
    <property type="match status" value="1"/>
</dbReference>